<feature type="region of interest" description="Disordered" evidence="1">
    <location>
        <begin position="102"/>
        <end position="130"/>
    </location>
</feature>
<name>A0A699Z0P2_HAELA</name>
<dbReference type="AlphaFoldDB" id="A0A699Z0P2"/>
<keyword evidence="3" id="KW-1185">Reference proteome</keyword>
<dbReference type="Proteomes" id="UP000485058">
    <property type="component" value="Unassembled WGS sequence"/>
</dbReference>
<dbReference type="GO" id="GO:0003723">
    <property type="term" value="F:RNA binding"/>
    <property type="evidence" value="ECO:0007669"/>
    <property type="project" value="TreeGrafter"/>
</dbReference>
<evidence type="ECO:0000313" key="2">
    <source>
        <dbReference type="EMBL" id="GFH15571.1"/>
    </source>
</evidence>
<sequence>MMSPGLSQLLTPAPRYAPEALYASSIVFEVVRELHPDVLQCWAPHAAAIAEAAKAELEGLVAVSQSCIAVGGAGLERSRRALRELQGRAEVVALVQVGALQGEGGSKRSSSTRLGDSGLRPAPGPEEAAEPWLDGGYRVAVRQLVLQLSIHADCVAAAQGGLKASTPVVAARQALAAALAAWVEAGWQPGLVQTLLGVFEPRGLNLELDPADLHPSTAATASTTDMSGSAASGPSAGPGSGTGAGVGSGGASAGGGGLGFVECEGQVRRLLSNAALSESRVMRCALVRLVAKAASLGPSMPTFCVQPLLEPLTAAVKPSSGKHSVEAVRRVLELLVPLAHKPAVKSGLLELRAAGVAARVLHMLFARLAEEATEGAVAVTMTLELLALLLNPQLSMNRGLPLAQRRIQDTPPLQDLTPLVTALLPSLQHLGRDAALVKGLLLTQPSGLGLYAAGRQALRQGAVKWHFSQTGGSGATSMAAALADPAQVQIGLTWAAGRLKEVGE</sequence>
<evidence type="ECO:0000256" key="1">
    <source>
        <dbReference type="SAM" id="MobiDB-lite"/>
    </source>
</evidence>
<protein>
    <submittedName>
        <fullName evidence="2">Uncharacterized protein</fullName>
    </submittedName>
</protein>
<dbReference type="PANTHER" id="PTHR23185:SF0">
    <property type="entry name" value="PROTEIN VIRILIZER HOMOLOG"/>
    <property type="match status" value="1"/>
</dbReference>
<feature type="region of interest" description="Disordered" evidence="1">
    <location>
        <begin position="215"/>
        <end position="248"/>
    </location>
</feature>
<feature type="non-terminal residue" evidence="2">
    <location>
        <position position="504"/>
    </location>
</feature>
<gene>
    <name evidence="2" type="ORF">HaLaN_11819</name>
</gene>
<proteinExistence type="predicted"/>
<reference evidence="2 3" key="1">
    <citation type="submission" date="2020-02" db="EMBL/GenBank/DDBJ databases">
        <title>Draft genome sequence of Haematococcus lacustris strain NIES-144.</title>
        <authorList>
            <person name="Morimoto D."/>
            <person name="Nakagawa S."/>
            <person name="Yoshida T."/>
            <person name="Sawayama S."/>
        </authorList>
    </citation>
    <scope>NUCLEOTIDE SEQUENCE [LARGE SCALE GENOMIC DNA]</scope>
    <source>
        <strain evidence="2 3">NIES-144</strain>
    </source>
</reference>
<dbReference type="InterPro" id="IPR026736">
    <property type="entry name" value="Virilizer"/>
</dbReference>
<comment type="caution">
    <text evidence="2">The sequence shown here is derived from an EMBL/GenBank/DDBJ whole genome shotgun (WGS) entry which is preliminary data.</text>
</comment>
<organism evidence="2 3">
    <name type="scientific">Haematococcus lacustris</name>
    <name type="common">Green alga</name>
    <name type="synonym">Haematococcus pluvialis</name>
    <dbReference type="NCBI Taxonomy" id="44745"/>
    <lineage>
        <taxon>Eukaryota</taxon>
        <taxon>Viridiplantae</taxon>
        <taxon>Chlorophyta</taxon>
        <taxon>core chlorophytes</taxon>
        <taxon>Chlorophyceae</taxon>
        <taxon>CS clade</taxon>
        <taxon>Chlamydomonadales</taxon>
        <taxon>Haematococcaceae</taxon>
        <taxon>Haematococcus</taxon>
    </lineage>
</organism>
<evidence type="ECO:0000313" key="3">
    <source>
        <dbReference type="Proteomes" id="UP000485058"/>
    </source>
</evidence>
<feature type="compositionally biased region" description="Low complexity" evidence="1">
    <location>
        <begin position="216"/>
        <end position="235"/>
    </location>
</feature>
<dbReference type="EMBL" id="BLLF01000869">
    <property type="protein sequence ID" value="GFH15571.1"/>
    <property type="molecule type" value="Genomic_DNA"/>
</dbReference>
<dbReference type="PANTHER" id="PTHR23185">
    <property type="entry name" value="PROTEIN VIRILIZER HOMOLOG"/>
    <property type="match status" value="1"/>
</dbReference>
<accession>A0A699Z0P2</accession>
<feature type="compositionally biased region" description="Gly residues" evidence="1">
    <location>
        <begin position="236"/>
        <end position="248"/>
    </location>
</feature>
<dbReference type="GO" id="GO:0036396">
    <property type="term" value="C:RNA N6-methyladenosine methyltransferase complex"/>
    <property type="evidence" value="ECO:0007669"/>
    <property type="project" value="TreeGrafter"/>
</dbReference>